<reference evidence="2 3" key="1">
    <citation type="submission" date="2020-04" db="EMBL/GenBank/DDBJ databases">
        <title>Description of novel Gluconacetobacter.</title>
        <authorList>
            <person name="Sombolestani A."/>
        </authorList>
    </citation>
    <scope>NUCLEOTIDE SEQUENCE [LARGE SCALE GENOMIC DNA]</scope>
    <source>
        <strain evidence="2 3">LMG 19747</strain>
    </source>
</reference>
<comment type="caution">
    <text evidence="2">The sequence shown here is derived from an EMBL/GenBank/DDBJ whole genome shotgun (WGS) entry which is preliminary data.</text>
</comment>
<feature type="region of interest" description="Disordered" evidence="1">
    <location>
        <begin position="112"/>
        <end position="178"/>
    </location>
</feature>
<dbReference type="Proteomes" id="UP000589085">
    <property type="component" value="Unassembled WGS sequence"/>
</dbReference>
<evidence type="ECO:0000256" key="1">
    <source>
        <dbReference type="SAM" id="MobiDB-lite"/>
    </source>
</evidence>
<evidence type="ECO:0000313" key="3">
    <source>
        <dbReference type="Proteomes" id="UP000589085"/>
    </source>
</evidence>
<organism evidence="2 3">
    <name type="scientific">Gluconacetobacter sacchari</name>
    <dbReference type="NCBI Taxonomy" id="92759"/>
    <lineage>
        <taxon>Bacteria</taxon>
        <taxon>Pseudomonadati</taxon>
        <taxon>Pseudomonadota</taxon>
        <taxon>Alphaproteobacteria</taxon>
        <taxon>Acetobacterales</taxon>
        <taxon>Acetobacteraceae</taxon>
        <taxon>Gluconacetobacter</taxon>
    </lineage>
</organism>
<name>A0A7W4IBE2_9PROT</name>
<evidence type="ECO:0000313" key="2">
    <source>
        <dbReference type="EMBL" id="MBB2159740.1"/>
    </source>
</evidence>
<proteinExistence type="predicted"/>
<feature type="compositionally biased region" description="Polar residues" evidence="1">
    <location>
        <begin position="152"/>
        <end position="162"/>
    </location>
</feature>
<protein>
    <submittedName>
        <fullName evidence="2">Uncharacterized protein</fullName>
    </submittedName>
</protein>
<dbReference type="EMBL" id="JABEQJ010000005">
    <property type="protein sequence ID" value="MBB2159740.1"/>
    <property type="molecule type" value="Genomic_DNA"/>
</dbReference>
<accession>A0A7W4IBE2</accession>
<sequence>MIKLTTEETNILLQMLDNSVFPGKLLETVCAAKGRLKKGKVLPQAESEMLAGFIEQAQVPGLLVPAVAVILRKLRGMPPMGMREGDGNINFGNKNRVNNVGGHIGHTFSANAPASPESGEEVMCGLPPGTSQPAKKQNRQGARGPGRRAAMVQQTHSGSGSNIVVGDDDQSAVKQANV</sequence>
<dbReference type="RefSeq" id="WP_182996588.1">
    <property type="nucleotide sequence ID" value="NZ_JABEQJ010000005.1"/>
</dbReference>
<gene>
    <name evidence="2" type="ORF">HLH48_06050</name>
</gene>
<dbReference type="AlphaFoldDB" id="A0A7W4IBE2"/>